<dbReference type="EMBL" id="CP080598">
    <property type="protein sequence ID" value="QYX33351.1"/>
    <property type="molecule type" value="Genomic_DNA"/>
</dbReference>
<dbReference type="Proteomes" id="UP000826540">
    <property type="component" value="Chromosome"/>
</dbReference>
<proteinExistence type="predicted"/>
<evidence type="ECO:0000313" key="2">
    <source>
        <dbReference type="Proteomes" id="UP000826540"/>
    </source>
</evidence>
<dbReference type="InterPro" id="IPR037914">
    <property type="entry name" value="SpoVT-AbrB_sf"/>
</dbReference>
<sequence length="75" mass="8601">MNTARLSSDGTHQTVILPPDFQMTGTEVYIKKIGNAIILISKDNPWQTLIDSLDQFSDDFMNNRDQLPISQREEF</sequence>
<organism evidence="1 2">
    <name type="scientific">Sphaerospermopsis torques-reginae ITEP-024</name>
    <dbReference type="NCBI Taxonomy" id="984208"/>
    <lineage>
        <taxon>Bacteria</taxon>
        <taxon>Bacillati</taxon>
        <taxon>Cyanobacteriota</taxon>
        <taxon>Cyanophyceae</taxon>
        <taxon>Nostocales</taxon>
        <taxon>Aphanizomenonaceae</taxon>
        <taxon>Sphaerospermopsis</taxon>
        <taxon>Sphaerospermopsis torques-reginae</taxon>
    </lineage>
</organism>
<dbReference type="NCBIfam" id="NF040493">
    <property type="entry name" value="TA_anti_VapB"/>
    <property type="match status" value="1"/>
</dbReference>
<keyword evidence="2" id="KW-1185">Reference proteome</keyword>
<dbReference type="RefSeq" id="WP_220611117.1">
    <property type="nucleotide sequence ID" value="NZ_CP080598.1"/>
</dbReference>
<evidence type="ECO:0000313" key="1">
    <source>
        <dbReference type="EMBL" id="QYX33351.1"/>
    </source>
</evidence>
<protein>
    <submittedName>
        <fullName evidence="1">Type II toxin-antitoxin system VapB family antitoxin</fullName>
    </submittedName>
</protein>
<gene>
    <name evidence="1" type="primary">vapB</name>
    <name evidence="1" type="ORF">K2F26_08555</name>
</gene>
<reference evidence="1 2" key="1">
    <citation type="journal article" date="2022" name="J. Am. Chem. Soc.">
        <title>Biosynthesis of Guanitoxin Enables Global Environmental Detection in Freshwater Cyanobacteria.</title>
        <authorList>
            <person name="Lima S.T."/>
            <person name="Fallon T.R."/>
            <person name="Cordoza J.L."/>
            <person name="Chekan J.R."/>
            <person name="Delbaje E."/>
            <person name="Hopiavuori A.R."/>
            <person name="Alvarenga D.O."/>
            <person name="Wood S.M."/>
            <person name="Luhavaya H."/>
            <person name="Baumgartner J.T."/>
            <person name="Dorr F.A."/>
            <person name="Etchegaray A."/>
            <person name="Pinto E."/>
            <person name="McKinnie S.M.K."/>
            <person name="Fiore M.F."/>
            <person name="Moore B.S."/>
        </authorList>
    </citation>
    <scope>NUCLEOTIDE SEQUENCE [LARGE SCALE GENOMIC DNA]</scope>
    <source>
        <strain evidence="1 2">ITEP-024</strain>
    </source>
</reference>
<accession>A0ABX8X3T9</accession>
<dbReference type="InterPro" id="IPR051734">
    <property type="entry name" value="VapB_TA_antitoxins"/>
</dbReference>
<dbReference type="InterPro" id="IPR047976">
    <property type="entry name" value="Anti_VapB2-like"/>
</dbReference>
<name>A0ABX8X3T9_9CYAN</name>
<dbReference type="PANTHER" id="PTHR37550:SF3">
    <property type="entry name" value="ANTITOXIN VAPB1"/>
    <property type="match status" value="1"/>
</dbReference>
<dbReference type="PANTHER" id="PTHR37550">
    <property type="entry name" value="ANTITOXIN VAPB1"/>
    <property type="match status" value="1"/>
</dbReference>
<dbReference type="SUPFAM" id="SSF89447">
    <property type="entry name" value="AbrB/MazE/MraZ-like"/>
    <property type="match status" value="1"/>
</dbReference>